<sequence>MASGSRHDKGKAPMIPEEDIGTEEGELVDQDPPRPEAVVRSDRDRKRKQIAVEEDPLAIALRHAPDNRTEAQRKQAIKDERYRQNSLFRHRWFQWFTQETVNRIPIEQKFFTPGSKKGVANFRSHLMELAVEAFLKEKENLDSRPWETGVSEMSQRLARFLEEVPLKWGQMYEDWLKSREFEAWTDEAYRLEAEKQFVRVPGAAMKNEEEQDKWRTIAKMWMRWFAAKKTITDFGFTSGKYKLCESVSDNIIRFISPEDSLTRTDETIRLGDGRMGTTHRVGIIDEEVAEVLGHHEVVHYALKVMHLRVGDKKVHEKCIREMMAFPESHSAIIRPIGLSKDKKKPMLLFPLWNGGTIEKWMNLEKRTRGRISPEGIREIDQKHRDSMTADEWLNIELFRKHRLQIAGTMVAGLQFMHLHKWLHADIHKQNVLIHFPAWDWNQTKNRADSGKDKDNKPLKPVIIRSLVFVGIGDLGKAQSLQEVAKDFDPYLVADKTFRPWIAPELIHKAKKIDAETPFITKLSPESDIFALGWLIKELCGDYFTDMTDEEMWEYNRDARDKGLPYSDAADVHAQRLKEALDLMTWEKIRSPYGNQRCTMDFWAHYFSEQLFIDPETCARSIERGPRAKAHPDGPQKVSRGNAQSCMAEKLCTRVESDGISPGDSDGSLPWEVLEIEF</sequence>
<dbReference type="GO" id="GO:0005524">
    <property type="term" value="F:ATP binding"/>
    <property type="evidence" value="ECO:0007669"/>
    <property type="project" value="UniProtKB-UniRule"/>
</dbReference>
<dbReference type="InterPro" id="IPR011009">
    <property type="entry name" value="Kinase-like_dom_sf"/>
</dbReference>
<keyword evidence="1" id="KW-0547">Nucleotide-binding</keyword>
<dbReference type="Pfam" id="PF00069">
    <property type="entry name" value="Pkinase"/>
    <property type="match status" value="1"/>
</dbReference>
<evidence type="ECO:0000313" key="5">
    <source>
        <dbReference type="Proteomes" id="UP001633002"/>
    </source>
</evidence>
<name>A0ABD3HVX2_9MARC</name>
<feature type="compositionally biased region" description="Acidic residues" evidence="2">
    <location>
        <begin position="16"/>
        <end position="29"/>
    </location>
</feature>
<evidence type="ECO:0000259" key="3">
    <source>
        <dbReference type="PROSITE" id="PS50011"/>
    </source>
</evidence>
<keyword evidence="1" id="KW-0067">ATP-binding</keyword>
<feature type="compositionally biased region" description="Basic and acidic residues" evidence="2">
    <location>
        <begin position="1"/>
        <end position="11"/>
    </location>
</feature>
<dbReference type="PROSITE" id="PS50011">
    <property type="entry name" value="PROTEIN_KINASE_DOM"/>
    <property type="match status" value="1"/>
</dbReference>
<feature type="region of interest" description="Disordered" evidence="2">
    <location>
        <begin position="1"/>
        <end position="51"/>
    </location>
</feature>
<dbReference type="PROSITE" id="PS00107">
    <property type="entry name" value="PROTEIN_KINASE_ATP"/>
    <property type="match status" value="1"/>
</dbReference>
<dbReference type="InterPro" id="IPR000719">
    <property type="entry name" value="Prot_kinase_dom"/>
</dbReference>
<evidence type="ECO:0000256" key="1">
    <source>
        <dbReference type="PROSITE-ProRule" id="PRU10141"/>
    </source>
</evidence>
<dbReference type="SUPFAM" id="SSF56112">
    <property type="entry name" value="Protein kinase-like (PK-like)"/>
    <property type="match status" value="1"/>
</dbReference>
<evidence type="ECO:0000313" key="4">
    <source>
        <dbReference type="EMBL" id="KAL3694469.1"/>
    </source>
</evidence>
<feature type="domain" description="Protein kinase" evidence="3">
    <location>
        <begin position="264"/>
        <end position="677"/>
    </location>
</feature>
<dbReference type="Proteomes" id="UP001633002">
    <property type="component" value="Unassembled WGS sequence"/>
</dbReference>
<reference evidence="4 5" key="1">
    <citation type="submission" date="2024-09" db="EMBL/GenBank/DDBJ databases">
        <title>Chromosome-scale assembly of Riccia sorocarpa.</title>
        <authorList>
            <person name="Paukszto L."/>
        </authorList>
    </citation>
    <scope>NUCLEOTIDE SEQUENCE [LARGE SCALE GENOMIC DNA]</scope>
    <source>
        <strain evidence="4">LP-2024</strain>
        <tissue evidence="4">Aerial parts of the thallus</tissue>
    </source>
</reference>
<dbReference type="AlphaFoldDB" id="A0ABD3HVX2"/>
<comment type="caution">
    <text evidence="4">The sequence shown here is derived from an EMBL/GenBank/DDBJ whole genome shotgun (WGS) entry which is preliminary data.</text>
</comment>
<dbReference type="InterPro" id="IPR017441">
    <property type="entry name" value="Protein_kinase_ATP_BS"/>
</dbReference>
<proteinExistence type="predicted"/>
<protein>
    <recommendedName>
        <fullName evidence="3">Protein kinase domain-containing protein</fullName>
    </recommendedName>
</protein>
<keyword evidence="5" id="KW-1185">Reference proteome</keyword>
<organism evidence="4 5">
    <name type="scientific">Riccia sorocarpa</name>
    <dbReference type="NCBI Taxonomy" id="122646"/>
    <lineage>
        <taxon>Eukaryota</taxon>
        <taxon>Viridiplantae</taxon>
        <taxon>Streptophyta</taxon>
        <taxon>Embryophyta</taxon>
        <taxon>Marchantiophyta</taxon>
        <taxon>Marchantiopsida</taxon>
        <taxon>Marchantiidae</taxon>
        <taxon>Marchantiales</taxon>
        <taxon>Ricciaceae</taxon>
        <taxon>Riccia</taxon>
    </lineage>
</organism>
<feature type="binding site" evidence="1">
    <location>
        <position position="303"/>
    </location>
    <ligand>
        <name>ATP</name>
        <dbReference type="ChEBI" id="CHEBI:30616"/>
    </ligand>
</feature>
<evidence type="ECO:0000256" key="2">
    <source>
        <dbReference type="SAM" id="MobiDB-lite"/>
    </source>
</evidence>
<dbReference type="Gene3D" id="1.10.510.10">
    <property type="entry name" value="Transferase(Phosphotransferase) domain 1"/>
    <property type="match status" value="1"/>
</dbReference>
<accession>A0ABD3HVX2</accession>
<gene>
    <name evidence="4" type="ORF">R1sor_008120</name>
</gene>
<dbReference type="EMBL" id="JBJQOH010000003">
    <property type="protein sequence ID" value="KAL3694469.1"/>
    <property type="molecule type" value="Genomic_DNA"/>
</dbReference>
<feature type="compositionally biased region" description="Basic and acidic residues" evidence="2">
    <location>
        <begin position="31"/>
        <end position="44"/>
    </location>
</feature>